<evidence type="ECO:0000313" key="3">
    <source>
        <dbReference type="Proteomes" id="UP000254777"/>
    </source>
</evidence>
<dbReference type="Proteomes" id="UP000254777">
    <property type="component" value="Unassembled WGS sequence"/>
</dbReference>
<keyword evidence="1" id="KW-1133">Transmembrane helix</keyword>
<dbReference type="PANTHER" id="PTHR43471:SF12">
    <property type="entry name" value="HYPOTHETICAL MEMBRANE PROTEIN, CONSERVED"/>
    <property type="match status" value="1"/>
</dbReference>
<sequence length="272" mass="30705">MIFSREVKSNLSKLFAWLLVISILTGLLMSIYILMLDVNMKSIFDSFLSSLSENLKNILGFKKGIDYTDISDYLGFIFQYVFVFIVMFAMQLGANSLAKEQAQGSIGYIYSNPISRSEIVTQKFLANMLTYFIMLFSLALVTFGIVYVIHMEVEVNMQMAIFAIAKIFGGMFIGGLVFMSVGLFFSSMSKSTNFTEGTSILFVLLTLLITVFGKVYGATFKVVVEKFTLEIFNPVFFVKEEFDIAGIGINLVILIIFVLLSYIIYNSKELDY</sequence>
<accession>A0A379DDR2</accession>
<dbReference type="RefSeq" id="WP_115312247.1">
    <property type="nucleotide sequence ID" value="NZ_UGTH01000001.1"/>
</dbReference>
<dbReference type="AlphaFoldDB" id="A0A379DDR2"/>
<keyword evidence="1" id="KW-0812">Transmembrane</keyword>
<dbReference type="EMBL" id="UGTH01000001">
    <property type="protein sequence ID" value="SUB76126.1"/>
    <property type="molecule type" value="Genomic_DNA"/>
</dbReference>
<dbReference type="PANTHER" id="PTHR43471">
    <property type="entry name" value="ABC TRANSPORTER PERMEASE"/>
    <property type="match status" value="1"/>
</dbReference>
<keyword evidence="1" id="KW-0472">Membrane</keyword>
<evidence type="ECO:0000256" key="1">
    <source>
        <dbReference type="SAM" id="Phobius"/>
    </source>
</evidence>
<organism evidence="2 3">
    <name type="scientific">Peptoniphilus indolicus</name>
    <dbReference type="NCBI Taxonomy" id="33030"/>
    <lineage>
        <taxon>Bacteria</taxon>
        <taxon>Bacillati</taxon>
        <taxon>Bacillota</taxon>
        <taxon>Tissierellia</taxon>
        <taxon>Tissierellales</taxon>
        <taxon>Peptoniphilaceae</taxon>
        <taxon>Peptoniphilus</taxon>
    </lineage>
</organism>
<proteinExistence type="predicted"/>
<dbReference type="GO" id="GO:0005886">
    <property type="term" value="C:plasma membrane"/>
    <property type="evidence" value="ECO:0007669"/>
    <property type="project" value="UniProtKB-SubCell"/>
</dbReference>
<dbReference type="GO" id="GO:0140359">
    <property type="term" value="F:ABC-type transporter activity"/>
    <property type="evidence" value="ECO:0007669"/>
    <property type="project" value="InterPro"/>
</dbReference>
<feature type="transmembrane region" description="Helical" evidence="1">
    <location>
        <begin position="124"/>
        <end position="149"/>
    </location>
</feature>
<reference evidence="2 3" key="1">
    <citation type="submission" date="2018-06" db="EMBL/GenBank/DDBJ databases">
        <authorList>
            <consortium name="Pathogen Informatics"/>
            <person name="Doyle S."/>
        </authorList>
    </citation>
    <scope>NUCLEOTIDE SEQUENCE [LARGE SCALE GENOMIC DNA]</scope>
    <source>
        <strain evidence="2 3">NCTC11088</strain>
    </source>
</reference>
<gene>
    <name evidence="2" type="ORF">NCTC11088_01938</name>
</gene>
<feature type="transmembrane region" description="Helical" evidence="1">
    <location>
        <begin position="244"/>
        <end position="265"/>
    </location>
</feature>
<evidence type="ECO:0000313" key="2">
    <source>
        <dbReference type="EMBL" id="SUB76126.1"/>
    </source>
</evidence>
<feature type="transmembrane region" description="Helical" evidence="1">
    <location>
        <begin position="73"/>
        <end position="94"/>
    </location>
</feature>
<feature type="transmembrane region" description="Helical" evidence="1">
    <location>
        <begin position="197"/>
        <end position="224"/>
    </location>
</feature>
<feature type="transmembrane region" description="Helical" evidence="1">
    <location>
        <begin position="161"/>
        <end position="185"/>
    </location>
</feature>
<protein>
    <submittedName>
        <fullName evidence="2">ABC-type transport system involved in multi-copper enzyme maturation, permease component</fullName>
    </submittedName>
</protein>
<feature type="transmembrane region" description="Helical" evidence="1">
    <location>
        <begin position="14"/>
        <end position="35"/>
    </location>
</feature>
<dbReference type="Pfam" id="PF12679">
    <property type="entry name" value="ABC2_membrane_2"/>
    <property type="match status" value="1"/>
</dbReference>
<name>A0A379DDR2_9FIRM</name>